<protein>
    <submittedName>
        <fullName evidence="5">Alcohol dehydrogenase class-3</fullName>
    </submittedName>
</protein>
<dbReference type="InterPro" id="IPR047122">
    <property type="entry name" value="Trans-enoyl_RdTase-like"/>
</dbReference>
<feature type="domain" description="Enoyl reductase (ER)" evidence="4">
    <location>
        <begin position="2"/>
        <end position="356"/>
    </location>
</feature>
<dbReference type="InterPro" id="IPR013154">
    <property type="entry name" value="ADH-like_N"/>
</dbReference>
<accession>A0A6A6GYB4</accession>
<evidence type="ECO:0000313" key="5">
    <source>
        <dbReference type="EMBL" id="KAF2230697.1"/>
    </source>
</evidence>
<dbReference type="Gene3D" id="3.40.50.720">
    <property type="entry name" value="NAD(P)-binding Rossmann-like Domain"/>
    <property type="match status" value="1"/>
</dbReference>
<dbReference type="Proteomes" id="UP000800092">
    <property type="component" value="Unassembled WGS sequence"/>
</dbReference>
<comment type="similarity">
    <text evidence="1">Belongs to the zinc-containing alcohol dehydrogenase family.</text>
</comment>
<dbReference type="InterPro" id="IPR036291">
    <property type="entry name" value="NAD(P)-bd_dom_sf"/>
</dbReference>
<dbReference type="Pfam" id="PF08240">
    <property type="entry name" value="ADH_N"/>
    <property type="match status" value="1"/>
</dbReference>
<keyword evidence="3" id="KW-0560">Oxidoreductase</keyword>
<evidence type="ECO:0000256" key="2">
    <source>
        <dbReference type="ARBA" id="ARBA00011245"/>
    </source>
</evidence>
<gene>
    <name evidence="5" type="ORF">EV356DRAFT_453437</name>
</gene>
<proteinExistence type="inferred from homology"/>
<evidence type="ECO:0000313" key="6">
    <source>
        <dbReference type="Proteomes" id="UP000800092"/>
    </source>
</evidence>
<dbReference type="AlphaFoldDB" id="A0A6A6GYB4"/>
<evidence type="ECO:0000259" key="4">
    <source>
        <dbReference type="SMART" id="SM00829"/>
    </source>
</evidence>
<dbReference type="OrthoDB" id="48317at2759"/>
<sequence>MSTMKALKIVSQGEATVQEVPIPKLPPKCILIKTRYVALNPTDWKHVHMLAQPGATVGCDLSGVVVDVGAEVKKPFKKGDRVAGLVHGANAMNIEDGAFAEYVIAKGDIQILVPDRVSDEDAATFGVGVATVGSAVYQKMNLPWPNAPAKEKFPILIYGGSSATGAMAIQFAKLSNLDPIVTCSPHNFQYCESLGASKCFDYNSPTCGADIRAYTNNNLFYALDCISEGSSPQICCDALSSSTAPSTHPYPPKDNKPHYSAILPVENFPREDVTHSFTLAYSVFGEKFTMGPGGPAFDVAPEDVEYQEKFANAATQLLAEGKIIPHSKDVRKGGLQGILGGMDDMRNGKVSGKKVVYQIAE</sequence>
<dbReference type="EMBL" id="ML991837">
    <property type="protein sequence ID" value="KAF2230697.1"/>
    <property type="molecule type" value="Genomic_DNA"/>
</dbReference>
<organism evidence="5 6">
    <name type="scientific">Viridothelium virens</name>
    <name type="common">Speckled blister lichen</name>
    <name type="synonym">Trypethelium virens</name>
    <dbReference type="NCBI Taxonomy" id="1048519"/>
    <lineage>
        <taxon>Eukaryota</taxon>
        <taxon>Fungi</taxon>
        <taxon>Dikarya</taxon>
        <taxon>Ascomycota</taxon>
        <taxon>Pezizomycotina</taxon>
        <taxon>Dothideomycetes</taxon>
        <taxon>Dothideomycetes incertae sedis</taxon>
        <taxon>Trypetheliales</taxon>
        <taxon>Trypetheliaceae</taxon>
        <taxon>Viridothelium</taxon>
    </lineage>
</organism>
<dbReference type="SUPFAM" id="SSF50129">
    <property type="entry name" value="GroES-like"/>
    <property type="match status" value="1"/>
</dbReference>
<dbReference type="Gene3D" id="3.90.180.10">
    <property type="entry name" value="Medium-chain alcohol dehydrogenases, catalytic domain"/>
    <property type="match status" value="1"/>
</dbReference>
<evidence type="ECO:0000256" key="3">
    <source>
        <dbReference type="ARBA" id="ARBA00023002"/>
    </source>
</evidence>
<dbReference type="CDD" id="cd08249">
    <property type="entry name" value="enoyl_reductase_like"/>
    <property type="match status" value="1"/>
</dbReference>
<name>A0A6A6GYB4_VIRVR</name>
<dbReference type="GO" id="GO:0016651">
    <property type="term" value="F:oxidoreductase activity, acting on NAD(P)H"/>
    <property type="evidence" value="ECO:0007669"/>
    <property type="project" value="InterPro"/>
</dbReference>
<dbReference type="PANTHER" id="PTHR45348">
    <property type="entry name" value="HYPOTHETICAL OXIDOREDUCTASE (EUROFUNG)"/>
    <property type="match status" value="1"/>
</dbReference>
<evidence type="ECO:0000256" key="1">
    <source>
        <dbReference type="ARBA" id="ARBA00008072"/>
    </source>
</evidence>
<comment type="subunit">
    <text evidence="2">Monomer.</text>
</comment>
<dbReference type="PANTHER" id="PTHR45348:SF2">
    <property type="entry name" value="ZINC-TYPE ALCOHOL DEHYDROGENASE-LIKE PROTEIN C2E1P3.01"/>
    <property type="match status" value="1"/>
</dbReference>
<dbReference type="InterPro" id="IPR020843">
    <property type="entry name" value="ER"/>
</dbReference>
<dbReference type="SUPFAM" id="SSF51735">
    <property type="entry name" value="NAD(P)-binding Rossmann-fold domains"/>
    <property type="match status" value="1"/>
</dbReference>
<reference evidence="5" key="1">
    <citation type="journal article" date="2020" name="Stud. Mycol.">
        <title>101 Dothideomycetes genomes: a test case for predicting lifestyles and emergence of pathogens.</title>
        <authorList>
            <person name="Haridas S."/>
            <person name="Albert R."/>
            <person name="Binder M."/>
            <person name="Bloem J."/>
            <person name="Labutti K."/>
            <person name="Salamov A."/>
            <person name="Andreopoulos B."/>
            <person name="Baker S."/>
            <person name="Barry K."/>
            <person name="Bills G."/>
            <person name="Bluhm B."/>
            <person name="Cannon C."/>
            <person name="Castanera R."/>
            <person name="Culley D."/>
            <person name="Daum C."/>
            <person name="Ezra D."/>
            <person name="Gonzalez J."/>
            <person name="Henrissat B."/>
            <person name="Kuo A."/>
            <person name="Liang C."/>
            <person name="Lipzen A."/>
            <person name="Lutzoni F."/>
            <person name="Magnuson J."/>
            <person name="Mondo S."/>
            <person name="Nolan M."/>
            <person name="Ohm R."/>
            <person name="Pangilinan J."/>
            <person name="Park H.-J."/>
            <person name="Ramirez L."/>
            <person name="Alfaro M."/>
            <person name="Sun H."/>
            <person name="Tritt A."/>
            <person name="Yoshinaga Y."/>
            <person name="Zwiers L.-H."/>
            <person name="Turgeon B."/>
            <person name="Goodwin S."/>
            <person name="Spatafora J."/>
            <person name="Crous P."/>
            <person name="Grigoriev I."/>
        </authorList>
    </citation>
    <scope>NUCLEOTIDE SEQUENCE</scope>
    <source>
        <strain evidence="5">Tuck. ex Michener</strain>
    </source>
</reference>
<dbReference type="SMART" id="SM00829">
    <property type="entry name" value="PKS_ER"/>
    <property type="match status" value="1"/>
</dbReference>
<dbReference type="InterPro" id="IPR011032">
    <property type="entry name" value="GroES-like_sf"/>
</dbReference>
<keyword evidence="6" id="KW-1185">Reference proteome</keyword>